<sequence length="252" mass="27165">MGWVTIHSQRSDEQSAFRVDSQVVIFPADYPRLPPIISFNTDIFHPLVTPLTTYTYTTSSSASDTVSATDEDRLPPGSFSLRHGFPQWFKKAHGSRDSSAMSSRKTSGARAEVAGVAVKPTATDPDNAASSRPISPLAIGGPNVALDNVSSSAPMSSVLAYVKQSFDDYSFLDHVPLEAAGNVGAWKAWRAHRISMGVKVGGSLGATGSSDERDEWNWDGVWEQRVRRGIDNSISDSVLYGNNPANDDTVSD</sequence>
<accession>A0AA43QIY7</accession>
<dbReference type="AlphaFoldDB" id="A0AA43QIY7"/>
<keyword evidence="3" id="KW-1185">Reference proteome</keyword>
<dbReference type="EMBL" id="JAPUFD010000005">
    <property type="protein sequence ID" value="MDI1487378.1"/>
    <property type="molecule type" value="Genomic_DNA"/>
</dbReference>
<evidence type="ECO:0000256" key="1">
    <source>
        <dbReference type="SAM" id="MobiDB-lite"/>
    </source>
</evidence>
<evidence type="ECO:0000313" key="2">
    <source>
        <dbReference type="EMBL" id="MDI1487378.1"/>
    </source>
</evidence>
<evidence type="ECO:0000313" key="3">
    <source>
        <dbReference type="Proteomes" id="UP001161017"/>
    </source>
</evidence>
<protein>
    <recommendedName>
        <fullName evidence="4">UBC core domain-containing protein</fullName>
    </recommendedName>
</protein>
<feature type="region of interest" description="Disordered" evidence="1">
    <location>
        <begin position="92"/>
        <end position="136"/>
    </location>
</feature>
<name>A0AA43QIY7_9LECA</name>
<comment type="caution">
    <text evidence="2">The sequence shown here is derived from an EMBL/GenBank/DDBJ whole genome shotgun (WGS) entry which is preliminary data.</text>
</comment>
<reference evidence="2" key="1">
    <citation type="journal article" date="2023" name="Genome Biol. Evol.">
        <title>First Whole Genome Sequence and Flow Cytometry Genome Size Data for the Lichen-Forming Fungus Ramalina farinacea (Ascomycota).</title>
        <authorList>
            <person name="Llewellyn T."/>
            <person name="Mian S."/>
            <person name="Hill R."/>
            <person name="Leitch I.J."/>
            <person name="Gaya E."/>
        </authorList>
    </citation>
    <scope>NUCLEOTIDE SEQUENCE</scope>
    <source>
        <strain evidence="2">LIQ254RAFAR</strain>
    </source>
</reference>
<dbReference type="SUPFAM" id="SSF54495">
    <property type="entry name" value="UBC-like"/>
    <property type="match status" value="1"/>
</dbReference>
<dbReference type="InterPro" id="IPR016135">
    <property type="entry name" value="UBQ-conjugating_enzyme/RWD"/>
</dbReference>
<proteinExistence type="predicted"/>
<dbReference type="Proteomes" id="UP001161017">
    <property type="component" value="Unassembled WGS sequence"/>
</dbReference>
<gene>
    <name evidence="2" type="ORF">OHK93_006647</name>
</gene>
<feature type="compositionally biased region" description="Polar residues" evidence="1">
    <location>
        <begin position="97"/>
        <end position="106"/>
    </location>
</feature>
<evidence type="ECO:0008006" key="4">
    <source>
        <dbReference type="Google" id="ProtNLM"/>
    </source>
</evidence>
<organism evidence="2 3">
    <name type="scientific">Ramalina farinacea</name>
    <dbReference type="NCBI Taxonomy" id="258253"/>
    <lineage>
        <taxon>Eukaryota</taxon>
        <taxon>Fungi</taxon>
        <taxon>Dikarya</taxon>
        <taxon>Ascomycota</taxon>
        <taxon>Pezizomycotina</taxon>
        <taxon>Lecanoromycetes</taxon>
        <taxon>OSLEUM clade</taxon>
        <taxon>Lecanoromycetidae</taxon>
        <taxon>Lecanorales</taxon>
        <taxon>Lecanorineae</taxon>
        <taxon>Ramalinaceae</taxon>
        <taxon>Ramalina</taxon>
    </lineage>
</organism>